<evidence type="ECO:0000313" key="2">
    <source>
        <dbReference type="EMBL" id="MBB2496675.1"/>
    </source>
</evidence>
<dbReference type="PANTHER" id="PTHR37315">
    <property type="entry name" value="UPF0311 PROTEIN BLR7842"/>
    <property type="match status" value="1"/>
</dbReference>
<comment type="caution">
    <text evidence="2">The sequence shown here is derived from an EMBL/GenBank/DDBJ whole genome shotgun (WGS) entry which is preliminary data.</text>
</comment>
<reference evidence="2 3" key="1">
    <citation type="submission" date="2020-08" db="EMBL/GenBank/DDBJ databases">
        <authorList>
            <person name="Kim C.M."/>
        </authorList>
    </citation>
    <scope>NUCLEOTIDE SEQUENCE [LARGE SCALE GENOMIC DNA]</scope>
    <source>
        <strain evidence="2 3">UL070</strain>
    </source>
</reference>
<comment type="similarity">
    <text evidence="1">Belongs to the UPF0311 family.</text>
</comment>
<dbReference type="InterPro" id="IPR020915">
    <property type="entry name" value="UPF0311"/>
</dbReference>
<sequence length="153" mass="16702">MSEPTLTLVMSLSVRIGPGIPQGDTPQGRRIDYPILGGRFAGPGLVGMVPAGGADYCLERDDGSAVLDARYSLRCDDGAIIEVHNSGLLSMTAKGARLAETSWPIADSEYRCRCAPRFHTEDPRYAWLMLHLFIGTVSYPTADAVWIEIFRVD</sequence>
<dbReference type="Proteomes" id="UP000542720">
    <property type="component" value="Unassembled WGS sequence"/>
</dbReference>
<dbReference type="EMBL" id="JACJUD010000005">
    <property type="protein sequence ID" value="MBB2496675.1"/>
    <property type="molecule type" value="Genomic_DNA"/>
</dbReference>
<evidence type="ECO:0000313" key="3">
    <source>
        <dbReference type="Proteomes" id="UP000542720"/>
    </source>
</evidence>
<evidence type="ECO:0000256" key="1">
    <source>
        <dbReference type="HAMAP-Rule" id="MF_00775"/>
    </source>
</evidence>
<protein>
    <recommendedName>
        <fullName evidence="1">UPF0311 protein H3H51_16755</fullName>
    </recommendedName>
</protein>
<accession>A0A7W4LNY8</accession>
<gene>
    <name evidence="2" type="ORF">H3H51_16755</name>
</gene>
<dbReference type="Pfam" id="PF11578">
    <property type="entry name" value="DUF3237"/>
    <property type="match status" value="1"/>
</dbReference>
<dbReference type="RefSeq" id="WP_183090202.1">
    <property type="nucleotide sequence ID" value="NZ_JACJUD010000005.1"/>
</dbReference>
<dbReference type="AlphaFoldDB" id="A0A7W4LNY8"/>
<name>A0A7W4LNY8_9GAMM</name>
<organism evidence="2 3">
    <name type="scientific">Aquipseudomonas ullengensis</name>
    <dbReference type="NCBI Taxonomy" id="2759166"/>
    <lineage>
        <taxon>Bacteria</taxon>
        <taxon>Pseudomonadati</taxon>
        <taxon>Pseudomonadota</taxon>
        <taxon>Gammaproteobacteria</taxon>
        <taxon>Pseudomonadales</taxon>
        <taxon>Pseudomonadaceae</taxon>
        <taxon>Aquipseudomonas</taxon>
    </lineage>
</organism>
<dbReference type="PANTHER" id="PTHR37315:SF1">
    <property type="entry name" value="UPF0311 PROTEIN BLR7842"/>
    <property type="match status" value="1"/>
</dbReference>
<dbReference type="HAMAP" id="MF_00775">
    <property type="entry name" value="UPF0311"/>
    <property type="match status" value="1"/>
</dbReference>
<keyword evidence="3" id="KW-1185">Reference proteome</keyword>
<proteinExistence type="inferred from homology"/>
<dbReference type="Gene3D" id="2.40.160.20">
    <property type="match status" value="1"/>
</dbReference>